<protein>
    <submittedName>
        <fullName evidence="1">Uncharacterized protein</fullName>
    </submittedName>
</protein>
<name>A0A0E9XJ26_ANGAN</name>
<sequence length="44" mass="5329">MPNKYEIWNLCLNIPSQFTFPHKADSLFSFHTYCYKLLQSQFNL</sequence>
<reference evidence="1" key="1">
    <citation type="submission" date="2014-11" db="EMBL/GenBank/DDBJ databases">
        <authorList>
            <person name="Amaro Gonzalez C."/>
        </authorList>
    </citation>
    <scope>NUCLEOTIDE SEQUENCE</scope>
</reference>
<dbReference type="AlphaFoldDB" id="A0A0E9XJ26"/>
<dbReference type="EMBL" id="GBXM01005893">
    <property type="protein sequence ID" value="JAI02685.1"/>
    <property type="molecule type" value="Transcribed_RNA"/>
</dbReference>
<reference evidence="1" key="2">
    <citation type="journal article" date="2015" name="Fish Shellfish Immunol.">
        <title>Early steps in the European eel (Anguilla anguilla)-Vibrio vulnificus interaction in the gills: Role of the RtxA13 toxin.</title>
        <authorList>
            <person name="Callol A."/>
            <person name="Pajuelo D."/>
            <person name="Ebbesson L."/>
            <person name="Teles M."/>
            <person name="MacKenzie S."/>
            <person name="Amaro C."/>
        </authorList>
    </citation>
    <scope>NUCLEOTIDE SEQUENCE</scope>
</reference>
<organism evidence="1">
    <name type="scientific">Anguilla anguilla</name>
    <name type="common">European freshwater eel</name>
    <name type="synonym">Muraena anguilla</name>
    <dbReference type="NCBI Taxonomy" id="7936"/>
    <lineage>
        <taxon>Eukaryota</taxon>
        <taxon>Metazoa</taxon>
        <taxon>Chordata</taxon>
        <taxon>Craniata</taxon>
        <taxon>Vertebrata</taxon>
        <taxon>Euteleostomi</taxon>
        <taxon>Actinopterygii</taxon>
        <taxon>Neopterygii</taxon>
        <taxon>Teleostei</taxon>
        <taxon>Anguilliformes</taxon>
        <taxon>Anguillidae</taxon>
        <taxon>Anguilla</taxon>
    </lineage>
</organism>
<evidence type="ECO:0000313" key="1">
    <source>
        <dbReference type="EMBL" id="JAI02685.1"/>
    </source>
</evidence>
<accession>A0A0E9XJ26</accession>
<proteinExistence type="predicted"/>